<dbReference type="Proteomes" id="UP001189429">
    <property type="component" value="Unassembled WGS sequence"/>
</dbReference>
<evidence type="ECO:0000256" key="4">
    <source>
        <dbReference type="ARBA" id="ARBA00022833"/>
    </source>
</evidence>
<keyword evidence="9" id="KW-1185">Reference proteome</keyword>
<feature type="region of interest" description="Disordered" evidence="6">
    <location>
        <begin position="187"/>
        <end position="239"/>
    </location>
</feature>
<feature type="domain" description="C3H1-type" evidence="7">
    <location>
        <begin position="45"/>
        <end position="72"/>
    </location>
</feature>
<evidence type="ECO:0000313" key="9">
    <source>
        <dbReference type="Proteomes" id="UP001189429"/>
    </source>
</evidence>
<dbReference type="Gene3D" id="3.30.1370.210">
    <property type="match status" value="1"/>
</dbReference>
<evidence type="ECO:0000256" key="1">
    <source>
        <dbReference type="ARBA" id="ARBA00022723"/>
    </source>
</evidence>
<dbReference type="SMART" id="SM00356">
    <property type="entry name" value="ZnF_C3H1"/>
    <property type="match status" value="2"/>
</dbReference>
<evidence type="ECO:0000256" key="2">
    <source>
        <dbReference type="ARBA" id="ARBA00022737"/>
    </source>
</evidence>
<comment type="caution">
    <text evidence="8">The sequence shown here is derived from an EMBL/GenBank/DDBJ whole genome shotgun (WGS) entry which is preliminary data.</text>
</comment>
<feature type="compositionally biased region" description="Basic residues" evidence="6">
    <location>
        <begin position="131"/>
        <end position="145"/>
    </location>
</feature>
<dbReference type="SUPFAM" id="SSF90229">
    <property type="entry name" value="CCCH zinc finger"/>
    <property type="match status" value="1"/>
</dbReference>
<evidence type="ECO:0000256" key="3">
    <source>
        <dbReference type="ARBA" id="ARBA00022771"/>
    </source>
</evidence>
<reference evidence="8" key="1">
    <citation type="submission" date="2023-10" db="EMBL/GenBank/DDBJ databases">
        <authorList>
            <person name="Chen Y."/>
            <person name="Shah S."/>
            <person name="Dougan E. K."/>
            <person name="Thang M."/>
            <person name="Chan C."/>
        </authorList>
    </citation>
    <scope>NUCLEOTIDE SEQUENCE [LARGE SCALE GENOMIC DNA]</scope>
</reference>
<dbReference type="InterPro" id="IPR045877">
    <property type="entry name" value="ZFP36-like"/>
</dbReference>
<proteinExistence type="predicted"/>
<dbReference type="EMBL" id="CAUYUJ010007213">
    <property type="protein sequence ID" value="CAK0819966.1"/>
    <property type="molecule type" value="Genomic_DNA"/>
</dbReference>
<keyword evidence="1 5" id="KW-0479">Metal-binding</keyword>
<evidence type="ECO:0000256" key="5">
    <source>
        <dbReference type="PROSITE-ProRule" id="PRU00723"/>
    </source>
</evidence>
<dbReference type="InterPro" id="IPR000571">
    <property type="entry name" value="Znf_CCCH"/>
</dbReference>
<feature type="compositionally biased region" description="Low complexity" evidence="6">
    <location>
        <begin position="146"/>
        <end position="155"/>
    </location>
</feature>
<evidence type="ECO:0000313" key="8">
    <source>
        <dbReference type="EMBL" id="CAK0819966.1"/>
    </source>
</evidence>
<accession>A0ABN9RLD4</accession>
<protein>
    <recommendedName>
        <fullName evidence="7">C3H1-type domain-containing protein</fullName>
    </recommendedName>
</protein>
<feature type="region of interest" description="Disordered" evidence="6">
    <location>
        <begin position="118"/>
        <end position="158"/>
    </location>
</feature>
<gene>
    <name evidence="8" type="ORF">PCOR1329_LOCUS21804</name>
</gene>
<dbReference type="PANTHER" id="PTHR12547:SF18">
    <property type="entry name" value="PROTEIN TIS11"/>
    <property type="match status" value="1"/>
</dbReference>
<name>A0ABN9RLD4_9DINO</name>
<organism evidence="8 9">
    <name type="scientific">Prorocentrum cordatum</name>
    <dbReference type="NCBI Taxonomy" id="2364126"/>
    <lineage>
        <taxon>Eukaryota</taxon>
        <taxon>Sar</taxon>
        <taxon>Alveolata</taxon>
        <taxon>Dinophyceae</taxon>
        <taxon>Prorocentrales</taxon>
        <taxon>Prorocentraceae</taxon>
        <taxon>Prorocentrum</taxon>
    </lineage>
</organism>
<feature type="zinc finger region" description="C3H1-type" evidence="5">
    <location>
        <begin position="45"/>
        <end position="72"/>
    </location>
</feature>
<evidence type="ECO:0000259" key="7">
    <source>
        <dbReference type="PROSITE" id="PS50103"/>
    </source>
</evidence>
<keyword evidence="4 5" id="KW-0862">Zinc</keyword>
<dbReference type="Pfam" id="PF00642">
    <property type="entry name" value="zf-CCCH"/>
    <property type="match status" value="1"/>
</dbReference>
<sequence>MLCAPFVAKAPPSRGAFPPERQAPLAVPGTKCSQVGLMSDPNPLFLKTKLCKFFAVGACSKGSGCKFAHGAGELSELPDFTKTQLCSSFLFFRACTAPGCAFAHSPRELRPRAAGRTEVLPAGAEPGAPRPSKKPLRRDGRRARRSAGQAAQGEQEPCVPQKEVVLQALPLLLADVLRSGCGDSWADQSEDLESPTCQRSPWSRQTTAGLAHSSVPDGQGSETVELASGDDVDVDTGPPRAHTLEVRNTFLTIVDDDEARTPLRRIRSAPALSCCRP</sequence>
<dbReference type="InterPro" id="IPR036855">
    <property type="entry name" value="Znf_CCCH_sf"/>
</dbReference>
<keyword evidence="3 5" id="KW-0863">Zinc-finger</keyword>
<feature type="compositionally biased region" description="Polar residues" evidence="6">
    <location>
        <begin position="195"/>
        <end position="208"/>
    </location>
</feature>
<keyword evidence="2" id="KW-0677">Repeat</keyword>
<dbReference type="PANTHER" id="PTHR12547">
    <property type="entry name" value="CCCH ZINC FINGER/TIS11-RELATED"/>
    <property type="match status" value="1"/>
</dbReference>
<evidence type="ECO:0000256" key="6">
    <source>
        <dbReference type="SAM" id="MobiDB-lite"/>
    </source>
</evidence>
<dbReference type="PROSITE" id="PS50103">
    <property type="entry name" value="ZF_C3H1"/>
    <property type="match status" value="1"/>
</dbReference>